<keyword evidence="1" id="KW-0378">Hydrolase</keyword>
<evidence type="ECO:0000313" key="7">
    <source>
        <dbReference type="Proteomes" id="UP001408789"/>
    </source>
</evidence>
<comment type="cofactor">
    <cofactor evidence="1">
        <name>Mg(2+)</name>
        <dbReference type="ChEBI" id="CHEBI:18420"/>
    </cofactor>
</comment>
<keyword evidence="1" id="KW-0234">DNA repair</keyword>
<keyword evidence="1" id="KW-0233">DNA recombination</keyword>
<dbReference type="EC" id="5.6.2.3" evidence="1"/>
<dbReference type="GO" id="GO:0000723">
    <property type="term" value="P:telomere maintenance"/>
    <property type="evidence" value="ECO:0007669"/>
    <property type="project" value="InterPro"/>
</dbReference>
<dbReference type="GO" id="GO:0043139">
    <property type="term" value="F:5'-3' DNA helicase activity"/>
    <property type="evidence" value="ECO:0007669"/>
    <property type="project" value="UniProtKB-EC"/>
</dbReference>
<feature type="compositionally biased region" description="Polar residues" evidence="2">
    <location>
        <begin position="43"/>
        <end position="83"/>
    </location>
</feature>
<dbReference type="GO" id="GO:0005524">
    <property type="term" value="F:ATP binding"/>
    <property type="evidence" value="ECO:0007669"/>
    <property type="project" value="UniProtKB-KW"/>
</dbReference>
<feature type="domain" description="DNA helicase Pif1-like DEAD-box helicase" evidence="3">
    <location>
        <begin position="1158"/>
        <end position="1379"/>
    </location>
</feature>
<evidence type="ECO:0000259" key="5">
    <source>
        <dbReference type="Pfam" id="PF21530"/>
    </source>
</evidence>
<protein>
    <recommendedName>
        <fullName evidence="1">ATP-dependent DNA helicase</fullName>
        <ecNumber evidence="1">5.6.2.3</ecNumber>
    </recommendedName>
</protein>
<dbReference type="InterPro" id="IPR049163">
    <property type="entry name" value="Pif1-like_2B_dom"/>
</dbReference>
<evidence type="ECO:0000256" key="1">
    <source>
        <dbReference type="RuleBase" id="RU363044"/>
    </source>
</evidence>
<keyword evidence="1" id="KW-0227">DNA damage</keyword>
<comment type="similarity">
    <text evidence="1">Belongs to the helicase family.</text>
</comment>
<reference evidence="6 7" key="1">
    <citation type="submission" date="2024-04" db="EMBL/GenBank/DDBJ databases">
        <title>The reference genome of an endangered Asteraceae, Deinandra increscens subsp. villosa, native to the Central Coast of California.</title>
        <authorList>
            <person name="Guilliams M."/>
            <person name="Hasenstab-Lehman K."/>
            <person name="Meyer R."/>
            <person name="Mcevoy S."/>
        </authorList>
    </citation>
    <scope>NUCLEOTIDE SEQUENCE [LARGE SCALE GENOMIC DNA]</scope>
    <source>
        <tissue evidence="6">Leaf</tissue>
    </source>
</reference>
<comment type="catalytic activity">
    <reaction evidence="1">
        <text>ATP + H2O = ADP + phosphate + H(+)</text>
        <dbReference type="Rhea" id="RHEA:13065"/>
        <dbReference type="ChEBI" id="CHEBI:15377"/>
        <dbReference type="ChEBI" id="CHEBI:15378"/>
        <dbReference type="ChEBI" id="CHEBI:30616"/>
        <dbReference type="ChEBI" id="CHEBI:43474"/>
        <dbReference type="ChEBI" id="CHEBI:456216"/>
        <dbReference type="EC" id="5.6.2.3"/>
    </reaction>
</comment>
<dbReference type="Gene3D" id="3.40.50.300">
    <property type="entry name" value="P-loop containing nucleotide triphosphate hydrolases"/>
    <property type="match status" value="1"/>
</dbReference>
<evidence type="ECO:0000313" key="6">
    <source>
        <dbReference type="EMBL" id="KAK9050800.1"/>
    </source>
</evidence>
<evidence type="ECO:0000259" key="4">
    <source>
        <dbReference type="Pfam" id="PF14214"/>
    </source>
</evidence>
<name>A0AAP0C6T4_9ASTR</name>
<keyword evidence="7" id="KW-1185">Reference proteome</keyword>
<proteinExistence type="inferred from homology"/>
<dbReference type="GO" id="GO:0016787">
    <property type="term" value="F:hydrolase activity"/>
    <property type="evidence" value="ECO:0007669"/>
    <property type="project" value="UniProtKB-KW"/>
</dbReference>
<dbReference type="InterPro" id="IPR027417">
    <property type="entry name" value="P-loop_NTPase"/>
</dbReference>
<dbReference type="InterPro" id="IPR010285">
    <property type="entry name" value="DNA_helicase_pif1-like_DEAD"/>
</dbReference>
<feature type="compositionally biased region" description="Polar residues" evidence="2">
    <location>
        <begin position="1"/>
        <end position="10"/>
    </location>
</feature>
<dbReference type="Pfam" id="PF21530">
    <property type="entry name" value="Pif1_2B_dom"/>
    <property type="match status" value="1"/>
</dbReference>
<dbReference type="FunFam" id="3.40.50.300:FF:002884">
    <property type="entry name" value="ATP-dependent DNA helicase"/>
    <property type="match status" value="1"/>
</dbReference>
<evidence type="ECO:0000256" key="2">
    <source>
        <dbReference type="SAM" id="MobiDB-lite"/>
    </source>
</evidence>
<dbReference type="PANTHER" id="PTHR10492:SF90">
    <property type="entry name" value="ATP-DEPENDENT DNA HELICASE"/>
    <property type="match status" value="1"/>
</dbReference>
<keyword evidence="1" id="KW-0067">ATP-binding</keyword>
<comment type="caution">
    <text evidence="6">The sequence shown here is derived from an EMBL/GenBank/DDBJ whole genome shotgun (WGS) entry which is preliminary data.</text>
</comment>
<dbReference type="Proteomes" id="UP001408789">
    <property type="component" value="Unassembled WGS sequence"/>
</dbReference>
<feature type="domain" description="DNA helicase Pif1-like 2B" evidence="5">
    <location>
        <begin position="1482"/>
        <end position="1527"/>
    </location>
</feature>
<keyword evidence="1" id="KW-0347">Helicase</keyword>
<evidence type="ECO:0000259" key="3">
    <source>
        <dbReference type="Pfam" id="PF05970"/>
    </source>
</evidence>
<feature type="domain" description="Helitron helicase-like" evidence="4">
    <location>
        <begin position="510"/>
        <end position="694"/>
    </location>
</feature>
<gene>
    <name evidence="6" type="ORF">SSX86_030230</name>
</gene>
<dbReference type="Pfam" id="PF05970">
    <property type="entry name" value="PIF1"/>
    <property type="match status" value="1"/>
</dbReference>
<keyword evidence="1" id="KW-0547">Nucleotide-binding</keyword>
<dbReference type="PANTHER" id="PTHR10492">
    <property type="match status" value="1"/>
</dbReference>
<organism evidence="6 7">
    <name type="scientific">Deinandra increscens subsp. villosa</name>
    <dbReference type="NCBI Taxonomy" id="3103831"/>
    <lineage>
        <taxon>Eukaryota</taxon>
        <taxon>Viridiplantae</taxon>
        <taxon>Streptophyta</taxon>
        <taxon>Embryophyta</taxon>
        <taxon>Tracheophyta</taxon>
        <taxon>Spermatophyta</taxon>
        <taxon>Magnoliopsida</taxon>
        <taxon>eudicotyledons</taxon>
        <taxon>Gunneridae</taxon>
        <taxon>Pentapetalae</taxon>
        <taxon>asterids</taxon>
        <taxon>campanulids</taxon>
        <taxon>Asterales</taxon>
        <taxon>Asteraceae</taxon>
        <taxon>Asteroideae</taxon>
        <taxon>Heliantheae alliance</taxon>
        <taxon>Madieae</taxon>
        <taxon>Madiinae</taxon>
        <taxon>Deinandra</taxon>
    </lineage>
</organism>
<dbReference type="GO" id="GO:0006310">
    <property type="term" value="P:DNA recombination"/>
    <property type="evidence" value="ECO:0007669"/>
    <property type="project" value="UniProtKB-KW"/>
</dbReference>
<accession>A0AAP0C6T4</accession>
<dbReference type="Pfam" id="PF14214">
    <property type="entry name" value="Helitron_like_N"/>
    <property type="match status" value="1"/>
</dbReference>
<feature type="region of interest" description="Disordered" evidence="2">
    <location>
        <begin position="1"/>
        <end position="106"/>
    </location>
</feature>
<dbReference type="InterPro" id="IPR025476">
    <property type="entry name" value="Helitron_helicase-like"/>
</dbReference>
<dbReference type="GO" id="GO:0006281">
    <property type="term" value="P:DNA repair"/>
    <property type="evidence" value="ECO:0007669"/>
    <property type="project" value="UniProtKB-KW"/>
</dbReference>
<sequence length="1648" mass="186907">MENNDAQQQHPIRRMGRPRLRDRPVSINTDSNRVQRPCYGFAMSTSSRTVIGTDGTPSHNNSPSPASVVCNGTQQQPGRQISRPSLRGRPGNVNTESNRLERPRHARTVIGSDGTPIHYVIPSGGVHLSQAACPSFHEVLHSFSCYAAWTDNVSSCNTSVSRSSRIHHITPSIGLRSSQTRFESYDANVSLSSPHVNVSNSNRFGDENASDACQYATYWDCGNADYECSHCGASMWYGERTIKTLRPAIPKFSLCCSEGKIVLPLLIDAPEPLRRLLDFNDPRAKFFMENIKLLNAMFAMTSTGGKVYFEPNNSRGPPSFRINGHNHHRIGSLLPSHADNRPRFAQLYIYDTDNEIDNRFYALRKCIPTDCNRTMLRSVVRALTPMVDAFNPYVKIFRMARERFSESSMQPLNLRLIGTRSKDARQYNIPTASEVAALIPGDGNPTESRDVLIEERGSGTVKRISELHPSFMALQYPLLFPYGEDGFSTDIPLTNIPANSRRKYVSLREYYCFRLQVRNREGHTLHKSGRLFQTYVVDAYTAVLEHDLDWYKRNQNTIRSDLYNGLHDRISDGETTGESIGRRVILPSSFVGGPRYMIQQYQDAMAVCRWAGPPDLFITMTCNPRWPEIDRHVSRTTPGQSSCNRPEAVARVFKIKLDELLRDLRKKNHFGRAKAVIYTIEFQKRGLPHCHILLFLHADDKITTPDQIDRFISADLPSEVDDPAGYAAVVSHMIHGPCGDLNKKSPCMSNGSCTKKYPKNPCERTYINDEGWPQYKRPSNSRVVRNGSDNIKPDNRYVIPHNRDLLVKYRCHINVEWCNQGMLVKYLFNYLNKGPDQATVVIEGQNNRTPVASILQRENEIEEYINCRYISTSEACWRMFSFETQFRSIPVERLPFHEEGANRVYFHDNDRLEDVARRTTLGMSKFTEWFTANQLYPQARALTYNEFPSQFTWHDSEKSWRPRQRGFSIGRVYYVSPSMGEKYYLRMLLNVVRGPLSFRDLRTVDGVVYNTYMEACKARRLLGDDSEWRDCIREASHWQSGKKLRELFVTILLFCTVNDYGQLFSDCFSDLSDDIRHNQRNLFQNEHLTVTDMMLLNLTLIEIEKILTLNNRSMDDFPGLPRVTDRSVPLPLNKLLAAELTYDIQESGNRFIQLHSGLNTGQKQVFDAIINSVDVKSGGVFFVMGSGGTGKTYLWNTIINCLRSREKLVLSVASSGIASLLLPGGRTAHSRFRIPIDVQSDTCCSIDVGSDLANLINLAELIIWDEAPLQHRHVFEAVDRTFRDICRGNVFDAENRVFGGKLMVLGGDFRQILPVTPNAPRTVIVKSVLNRSAAIWGACRIFSLTSNMRLHDPNLSTSEATEMRHFNNWVLSLGAGRLPAISLAGESDATWIRIPDDLLIPKAADPVAAVVSDTFPDIANRINDITFLKERCVLCPTNDDVDSINLQVLQSIEGELYEMFSADDICSSTENAEELRVTYPPEFLNTLRFSGIPNHKLHLKVGAPIILLRNINLQKGLCNGTRLVVTQISRRVLEAVIISGTHVGTKALICRVDMTPTTTCWPFQMKRRQFPVKVCFAMTINKSQGQTFNRVCVFLLEPIFSHGQLYVAASRVTSRRGLRFYIDNHGKCSDNLTKNVVYTEVFHDLPSI</sequence>
<dbReference type="EMBL" id="JBCNJP010000150">
    <property type="protein sequence ID" value="KAK9050800.1"/>
    <property type="molecule type" value="Genomic_DNA"/>
</dbReference>
<dbReference type="SUPFAM" id="SSF52540">
    <property type="entry name" value="P-loop containing nucleoside triphosphate hydrolases"/>
    <property type="match status" value="2"/>
</dbReference>
<dbReference type="CDD" id="cd18809">
    <property type="entry name" value="SF1_C_RecD"/>
    <property type="match status" value="1"/>
</dbReference>